<proteinExistence type="predicted"/>
<name>A0A7C5P9H4_9BACT</name>
<dbReference type="AlphaFoldDB" id="A0A7C5P9H4"/>
<reference evidence="1" key="1">
    <citation type="journal article" date="2020" name="mSystems">
        <title>Genome- and Community-Level Interaction Insights into Carbon Utilization and Element Cycling Functions of Hydrothermarchaeota in Hydrothermal Sediment.</title>
        <authorList>
            <person name="Zhou Z."/>
            <person name="Liu Y."/>
            <person name="Xu W."/>
            <person name="Pan J."/>
            <person name="Luo Z.H."/>
            <person name="Li M."/>
        </authorList>
    </citation>
    <scope>NUCLEOTIDE SEQUENCE [LARGE SCALE GENOMIC DNA]</scope>
    <source>
        <strain evidence="1">SpSt-1019</strain>
    </source>
</reference>
<organism evidence="1">
    <name type="scientific">Thermodesulfobium narugense</name>
    <dbReference type="NCBI Taxonomy" id="184064"/>
    <lineage>
        <taxon>Bacteria</taxon>
        <taxon>Pseudomonadati</taxon>
        <taxon>Thermodesulfobiota</taxon>
        <taxon>Thermodesulfobiia</taxon>
        <taxon>Thermodesulfobiales</taxon>
        <taxon>Thermodesulfobiaceae</taxon>
        <taxon>Thermodesulfobium</taxon>
    </lineage>
</organism>
<sequence length="93" mass="10921">MNTVRDENNKPVNLKEKLLVTYSRERAEKDREDRTRLIEKAEKLLKNIGTINGSLKRGGRKYLKETNKMNWELDNDAISKDEMFDGYYAILPS</sequence>
<evidence type="ECO:0000313" key="1">
    <source>
        <dbReference type="EMBL" id="HHI65066.1"/>
    </source>
</evidence>
<accession>A0A7C5P9H4</accession>
<protein>
    <submittedName>
        <fullName evidence="1">Uncharacterized protein</fullName>
    </submittedName>
</protein>
<comment type="caution">
    <text evidence="1">The sequence shown here is derived from an EMBL/GenBank/DDBJ whole genome shotgun (WGS) entry which is preliminary data.</text>
</comment>
<dbReference type="EMBL" id="DRUY01000034">
    <property type="protein sequence ID" value="HHI65066.1"/>
    <property type="molecule type" value="Genomic_DNA"/>
</dbReference>
<gene>
    <name evidence="1" type="ORF">ENL70_00775</name>
</gene>